<protein>
    <submittedName>
        <fullName evidence="1">Uncharacterized protein</fullName>
    </submittedName>
</protein>
<reference evidence="1" key="1">
    <citation type="submission" date="2014-09" db="EMBL/GenBank/DDBJ databases">
        <authorList>
            <person name="Magalhaes I.L.F."/>
            <person name="Oliveira U."/>
            <person name="Santos F.R."/>
            <person name="Vidigal T.H.D.A."/>
            <person name="Brescovit A.D."/>
            <person name="Santos A.J."/>
        </authorList>
    </citation>
    <scope>NUCLEOTIDE SEQUENCE</scope>
    <source>
        <tissue evidence="1">Shoot tissue taken approximately 20 cm above the soil surface</tissue>
    </source>
</reference>
<dbReference type="AlphaFoldDB" id="A0A0A8Z6J9"/>
<accession>A0A0A8Z6J9</accession>
<sequence>MSEAVMDQNQPILFLLLKPNKEFTFNVRIGWSIYRYLPQIKLGPELGILA</sequence>
<organism evidence="1">
    <name type="scientific">Arundo donax</name>
    <name type="common">Giant reed</name>
    <name type="synonym">Donax arundinaceus</name>
    <dbReference type="NCBI Taxonomy" id="35708"/>
    <lineage>
        <taxon>Eukaryota</taxon>
        <taxon>Viridiplantae</taxon>
        <taxon>Streptophyta</taxon>
        <taxon>Embryophyta</taxon>
        <taxon>Tracheophyta</taxon>
        <taxon>Spermatophyta</taxon>
        <taxon>Magnoliopsida</taxon>
        <taxon>Liliopsida</taxon>
        <taxon>Poales</taxon>
        <taxon>Poaceae</taxon>
        <taxon>PACMAD clade</taxon>
        <taxon>Arundinoideae</taxon>
        <taxon>Arundineae</taxon>
        <taxon>Arundo</taxon>
    </lineage>
</organism>
<name>A0A0A8Z6J9_ARUDO</name>
<dbReference type="EMBL" id="GBRH01264597">
    <property type="protein sequence ID" value="JAD33298.1"/>
    <property type="molecule type" value="Transcribed_RNA"/>
</dbReference>
<proteinExistence type="predicted"/>
<reference evidence="1" key="2">
    <citation type="journal article" date="2015" name="Data Brief">
        <title>Shoot transcriptome of the giant reed, Arundo donax.</title>
        <authorList>
            <person name="Barrero R.A."/>
            <person name="Guerrero F.D."/>
            <person name="Moolhuijzen P."/>
            <person name="Goolsby J.A."/>
            <person name="Tidwell J."/>
            <person name="Bellgard S.E."/>
            <person name="Bellgard M.I."/>
        </authorList>
    </citation>
    <scope>NUCLEOTIDE SEQUENCE</scope>
    <source>
        <tissue evidence="1">Shoot tissue taken approximately 20 cm above the soil surface</tissue>
    </source>
</reference>
<evidence type="ECO:0000313" key="1">
    <source>
        <dbReference type="EMBL" id="JAD33298.1"/>
    </source>
</evidence>